<keyword evidence="2" id="KW-0378">Hydrolase</keyword>
<dbReference type="Gene3D" id="3.10.310.70">
    <property type="match status" value="1"/>
</dbReference>
<dbReference type="CDD" id="cd01300">
    <property type="entry name" value="YtcJ_like"/>
    <property type="match status" value="1"/>
</dbReference>
<dbReference type="InterPro" id="IPR011059">
    <property type="entry name" value="Metal-dep_hydrolase_composite"/>
</dbReference>
<sequence length="550" mass="58898">MSGGRAPDTVFLGAGGIWVGDTAGGYVSGLAVTDGRVTALGPERAVAALAGPGTERVALDGRVVVPGFIDAHLHAIKGGMERRQCDLLAATTLADVRRLVARYAADHPEQPWVLGGGWSMDLFPRGIPHARLLDQLVPDRPALLYSRDHHTAWVNSAALRLAGIDADTPDPPGGRIDRDPDGTPCGALQERAMFLVSALLPAISAEDYLAGLAEAQRYLHSLGVVGWQDAKVLPRPADAEVYAALADRGGLTARVVGAQWWEPDGGLDQLAALRTVRAELARPGLRFDAVKLMLDGVCETHTAALLTPYVNVPEPANHGISYYRQGELDELVAALDAAGFQAHFHTVGDAAVRQALNAVAHARRVNGDSGLRHHLAHVQVVHPADLPRFRALGVGVNAQPLWARHEPQMTDLTIPHLGPERTGWQYPFGSLARSGAVLGIGSDWPVSTPDPLALLHVAVNRTPVPRDGRPPAEPPEVFLPTERLSLKAAMNAYQSGSAYLNHSEHRHGSLELGKQADTVLLDRDPFADPEQLWRASVLETRVAGRVVFAR</sequence>
<reference evidence="3" key="1">
    <citation type="submission" date="2023-07" db="EMBL/GenBank/DDBJ databases">
        <title>30 novel species of actinomycetes from the DSMZ collection.</title>
        <authorList>
            <person name="Nouioui I."/>
        </authorList>
    </citation>
    <scope>NUCLEOTIDE SEQUENCE [LARGE SCALE GENOMIC DNA]</scope>
    <source>
        <strain evidence="3">DSM 44915</strain>
    </source>
</reference>
<proteinExistence type="predicted"/>
<dbReference type="InterPro" id="IPR032466">
    <property type="entry name" value="Metal_Hydrolase"/>
</dbReference>
<evidence type="ECO:0000313" key="2">
    <source>
        <dbReference type="EMBL" id="MDT0268846.1"/>
    </source>
</evidence>
<dbReference type="EMBL" id="JAVREO010000013">
    <property type="protein sequence ID" value="MDT0268846.1"/>
    <property type="molecule type" value="Genomic_DNA"/>
</dbReference>
<dbReference type="Gene3D" id="3.20.20.140">
    <property type="entry name" value="Metal-dependent hydrolases"/>
    <property type="match status" value="1"/>
</dbReference>
<protein>
    <submittedName>
        <fullName evidence="2">Amidohydrolase</fullName>
        <ecNumber evidence="2">3.5.-.-</ecNumber>
    </submittedName>
</protein>
<dbReference type="SUPFAM" id="SSF51338">
    <property type="entry name" value="Composite domain of metallo-dependent hydrolases"/>
    <property type="match status" value="1"/>
</dbReference>
<dbReference type="PANTHER" id="PTHR22642">
    <property type="entry name" value="IMIDAZOLONEPROPIONASE"/>
    <property type="match status" value="1"/>
</dbReference>
<dbReference type="GO" id="GO:0016787">
    <property type="term" value="F:hydrolase activity"/>
    <property type="evidence" value="ECO:0007669"/>
    <property type="project" value="UniProtKB-KW"/>
</dbReference>
<dbReference type="InterPro" id="IPR033932">
    <property type="entry name" value="YtcJ-like"/>
</dbReference>
<dbReference type="EC" id="3.5.-.-" evidence="2"/>
<evidence type="ECO:0000259" key="1">
    <source>
        <dbReference type="Pfam" id="PF07969"/>
    </source>
</evidence>
<accession>A0ABU2JV30</accession>
<organism evidence="2 3">
    <name type="scientific">Streptomyces chisholmiae</name>
    <dbReference type="NCBI Taxonomy" id="3075540"/>
    <lineage>
        <taxon>Bacteria</taxon>
        <taxon>Bacillati</taxon>
        <taxon>Actinomycetota</taxon>
        <taxon>Actinomycetes</taxon>
        <taxon>Kitasatosporales</taxon>
        <taxon>Streptomycetaceae</taxon>
        <taxon>Streptomyces</taxon>
    </lineage>
</organism>
<dbReference type="Gene3D" id="2.30.40.10">
    <property type="entry name" value="Urease, subunit C, domain 1"/>
    <property type="match status" value="1"/>
</dbReference>
<gene>
    <name evidence="2" type="ORF">RM844_21390</name>
</gene>
<dbReference type="Proteomes" id="UP001183410">
    <property type="component" value="Unassembled WGS sequence"/>
</dbReference>
<name>A0ABU2JV30_9ACTN</name>
<evidence type="ECO:0000313" key="3">
    <source>
        <dbReference type="Proteomes" id="UP001183410"/>
    </source>
</evidence>
<dbReference type="PANTHER" id="PTHR22642:SF2">
    <property type="entry name" value="PROTEIN LONG AFTER FAR-RED 3"/>
    <property type="match status" value="1"/>
</dbReference>
<comment type="caution">
    <text evidence="2">The sequence shown here is derived from an EMBL/GenBank/DDBJ whole genome shotgun (WGS) entry which is preliminary data.</text>
</comment>
<keyword evidence="3" id="KW-1185">Reference proteome</keyword>
<dbReference type="InterPro" id="IPR013108">
    <property type="entry name" value="Amidohydro_3"/>
</dbReference>
<dbReference type="SUPFAM" id="SSF51556">
    <property type="entry name" value="Metallo-dependent hydrolases"/>
    <property type="match status" value="1"/>
</dbReference>
<dbReference type="RefSeq" id="WP_311668934.1">
    <property type="nucleotide sequence ID" value="NZ_JAVREO010000013.1"/>
</dbReference>
<feature type="domain" description="Amidohydrolase 3" evidence="1">
    <location>
        <begin position="57"/>
        <end position="548"/>
    </location>
</feature>
<dbReference type="Pfam" id="PF07969">
    <property type="entry name" value="Amidohydro_3"/>
    <property type="match status" value="1"/>
</dbReference>